<reference evidence="4" key="1">
    <citation type="journal article" date="2015" name="Genome Announc.">
        <title>Genome sequence of the AIDS-associated pathogen Penicillium marneffei (ATCC18224) and its near taxonomic relative Talaromyces stipitatus (ATCC10500).</title>
        <authorList>
            <person name="Nierman W.C."/>
            <person name="Fedorova-Abrams N.D."/>
            <person name="Andrianopoulos A."/>
        </authorList>
    </citation>
    <scope>NUCLEOTIDE SEQUENCE [LARGE SCALE GENOMIC DNA]</scope>
    <source>
        <strain evidence="4">ATCC 10500 / CBS 375.48 / QM 6759 / NRRL 1006</strain>
    </source>
</reference>
<dbReference type="PhylomeDB" id="B8MTL9"/>
<dbReference type="InParanoid" id="B8MTL9"/>
<evidence type="ECO:0000313" key="3">
    <source>
        <dbReference type="EMBL" id="EED12424.1"/>
    </source>
</evidence>
<dbReference type="GO" id="GO:0008649">
    <property type="term" value="F:rRNA methyltransferase activity"/>
    <property type="evidence" value="ECO:0007669"/>
    <property type="project" value="TreeGrafter"/>
</dbReference>
<dbReference type="OMA" id="GKIQNWH"/>
<evidence type="ECO:0000256" key="1">
    <source>
        <dbReference type="SAM" id="MobiDB-lite"/>
    </source>
</evidence>
<dbReference type="GO" id="GO:0000494">
    <property type="term" value="P:box C/D sno(s)RNA 3'-end processing"/>
    <property type="evidence" value="ECO:0007669"/>
    <property type="project" value="TreeGrafter"/>
</dbReference>
<organism evidence="3 4">
    <name type="scientific">Talaromyces stipitatus (strain ATCC 10500 / CBS 375.48 / QM 6759 / NRRL 1006)</name>
    <name type="common">Penicillium stipitatum</name>
    <dbReference type="NCBI Taxonomy" id="441959"/>
    <lineage>
        <taxon>Eukaryota</taxon>
        <taxon>Fungi</taxon>
        <taxon>Dikarya</taxon>
        <taxon>Ascomycota</taxon>
        <taxon>Pezizomycotina</taxon>
        <taxon>Eurotiomycetes</taxon>
        <taxon>Eurotiomycetidae</taxon>
        <taxon>Eurotiales</taxon>
        <taxon>Trichocomaceae</taxon>
        <taxon>Talaromyces</taxon>
        <taxon>Talaromyces sect. Talaromyces</taxon>
    </lineage>
</organism>
<dbReference type="GO" id="GO:0031428">
    <property type="term" value="C:box C/D methylation guide snoRNP complex"/>
    <property type="evidence" value="ECO:0007669"/>
    <property type="project" value="TreeGrafter"/>
</dbReference>
<dbReference type="VEuPathDB" id="FungiDB:TSTA_004700"/>
<dbReference type="PANTHER" id="PTHR10335">
    <property type="entry name" value="RRNA 2-O-METHYLTRANSFERASE FIBRILLARIN"/>
    <property type="match status" value="1"/>
</dbReference>
<dbReference type="AlphaFoldDB" id="B8MTL9"/>
<sequence length="566" mass="63029">MSGIGPKQLHNMAMPPVNGMTSVSHTITNLKRWSVSGKELPAVSQIKAIHVYDFDNTLFSSPLPNPQLWNGSTIGYLQTYEGFSNGGWWHDSNILAATGQGADIEETRAWAGWWNEQVVQLVELSMKQKDALTVLLTGRGEDNFTDIIKRIVGSRKLDFDLICLKPEVGPNGQQFASTLVFKQTFLESLVSTYSHAEEIRVYEDRIKHVKAFRDFFTSLNERLQTQGDRKPLNAEVIHIAEGTLHLDPVTEVAEVQKMINEHNLRYHDSAQNLTKSPYGRLKIRRSVFYTGYLIDETNSNRLISDLLQPALPAGLAEGNEVKPLANIIVITPRPAPKSIINKAGGMGKTISWRVTGLGHWDHKVWAARVEPVSKNESYYTETPVPVVVLGLRRGARPVDANRIQKWQPVHPESALVFDAVVGERVVLRVDEDTSDGDWSTYHGNKKNKRRHPVGHRDEDMPDSARNSFDSNPYQALNEHAPYRRSPHGGRSQNDSSHRGRGRGGRGSGFGRGRGSSRGGGRGRGRGNDNASRAYHGYRSLDEQRMGSDNGNESQSNANGGVPLMNY</sequence>
<feature type="compositionally biased region" description="Basic residues" evidence="1">
    <location>
        <begin position="443"/>
        <end position="453"/>
    </location>
</feature>
<feature type="domain" description="Swiss Army Knife RNA repair protein HAD" evidence="2">
    <location>
        <begin position="61"/>
        <end position="263"/>
    </location>
</feature>
<dbReference type="GO" id="GO:0003723">
    <property type="term" value="F:RNA binding"/>
    <property type="evidence" value="ECO:0007669"/>
    <property type="project" value="TreeGrafter"/>
</dbReference>
<dbReference type="OrthoDB" id="5596992at2759"/>
<dbReference type="PANTHER" id="PTHR10335:SF23">
    <property type="entry name" value="OB FOLD-CONTAINING PROTEIN, NUCLEIC ACID BINDING"/>
    <property type="match status" value="1"/>
</dbReference>
<name>B8MTL9_TALSN</name>
<feature type="region of interest" description="Disordered" evidence="1">
    <location>
        <begin position="433"/>
        <end position="566"/>
    </location>
</feature>
<evidence type="ECO:0000313" key="4">
    <source>
        <dbReference type="Proteomes" id="UP000001745"/>
    </source>
</evidence>
<dbReference type="HOGENOM" id="CLU_022771_0_0_1"/>
<feature type="compositionally biased region" description="Gly residues" evidence="1">
    <location>
        <begin position="504"/>
        <end position="521"/>
    </location>
</feature>
<dbReference type="GO" id="GO:1990259">
    <property type="term" value="F:histone H2AQ104 methyltransferase activity"/>
    <property type="evidence" value="ECO:0007669"/>
    <property type="project" value="TreeGrafter"/>
</dbReference>
<dbReference type="GO" id="GO:0032040">
    <property type="term" value="C:small-subunit processome"/>
    <property type="evidence" value="ECO:0007669"/>
    <property type="project" value="TreeGrafter"/>
</dbReference>
<dbReference type="InterPro" id="IPR018812">
    <property type="entry name" value="SAK_HAD"/>
</dbReference>
<feature type="compositionally biased region" description="Polar residues" evidence="1">
    <location>
        <begin position="464"/>
        <end position="474"/>
    </location>
</feature>
<keyword evidence="4" id="KW-1185">Reference proteome</keyword>
<accession>B8MTL9</accession>
<dbReference type="EMBL" id="EQ962660">
    <property type="protein sequence ID" value="EED12424.1"/>
    <property type="molecule type" value="Genomic_DNA"/>
</dbReference>
<dbReference type="eggNOG" id="ENOG502S30I">
    <property type="taxonomic scope" value="Eukaryota"/>
</dbReference>
<feature type="compositionally biased region" description="Polar residues" evidence="1">
    <location>
        <begin position="546"/>
        <end position="558"/>
    </location>
</feature>
<dbReference type="Pfam" id="PF10307">
    <property type="entry name" value="HAD_SAK_1"/>
    <property type="match status" value="1"/>
</dbReference>
<proteinExistence type="predicted"/>
<dbReference type="Proteomes" id="UP000001745">
    <property type="component" value="Unassembled WGS sequence"/>
</dbReference>
<gene>
    <name evidence="3" type="ORF">TSTA_004700</name>
</gene>
<evidence type="ECO:0000259" key="2">
    <source>
        <dbReference type="Pfam" id="PF10307"/>
    </source>
</evidence>
<dbReference type="GeneID" id="8104454"/>
<dbReference type="RefSeq" id="XP_002488078.1">
    <property type="nucleotide sequence ID" value="XM_002488033.1"/>
</dbReference>
<protein>
    <recommendedName>
        <fullName evidence="2">Swiss Army Knife RNA repair protein HAD domain-containing protein</fullName>
    </recommendedName>
</protein>